<dbReference type="SUPFAM" id="SSF81606">
    <property type="entry name" value="PP2C-like"/>
    <property type="match status" value="1"/>
</dbReference>
<sequence length="398" mass="42208">MTDHDAASEAQRQRAVDSLGLAPGGRHPRLDRITRLARLALSVPMAGVTVLEHDRAWFPSVQGMPGDPMPRRDTFCDAAMGQDETLVVRDAALLPRFADLPAVNEEGIRFYLGRTLRDPHGSPVATFCVLDTRPREVDDDDLEVFEDLAAWAERELVSSTEMSQARHVQASLLPSAPLRTGAWQVAGVCHPALAVGGDFFDYSVTDDVLHLSLGDVMGKGTGAALIGAGARTALRSTDAAVAAGVDLGVTVTQVAQGLLADLESAESFLTLFEVALDAGTGLLRYVDAGSGLALLVRGDGTIERLDGRDRPLGVLADDHWTEHERDLGPADRLLVFSDGLLDLVPDQASWWEPIGELVAGAADLSGCLAAITRLAHSQTPLDDITAVAVFGAGQDSGR</sequence>
<proteinExistence type="predicted"/>
<dbReference type="Proteomes" id="UP000732378">
    <property type="component" value="Unassembled WGS sequence"/>
</dbReference>
<organism evidence="4 5">
    <name type="scientific">Nocardioides salarius</name>
    <dbReference type="NCBI Taxonomy" id="374513"/>
    <lineage>
        <taxon>Bacteria</taxon>
        <taxon>Bacillati</taxon>
        <taxon>Actinomycetota</taxon>
        <taxon>Actinomycetes</taxon>
        <taxon>Propionibacteriales</taxon>
        <taxon>Nocardioidaceae</taxon>
        <taxon>Nocardioides</taxon>
    </lineage>
</organism>
<comment type="caution">
    <text evidence="4">The sequence shown here is derived from an EMBL/GenBank/DDBJ whole genome shotgun (WGS) entry which is preliminary data.</text>
</comment>
<dbReference type="Gene3D" id="3.60.40.10">
    <property type="entry name" value="PPM-type phosphatase domain"/>
    <property type="match status" value="1"/>
</dbReference>
<dbReference type="Pfam" id="PF01590">
    <property type="entry name" value="GAF"/>
    <property type="match status" value="1"/>
</dbReference>
<evidence type="ECO:0000313" key="5">
    <source>
        <dbReference type="Proteomes" id="UP000732378"/>
    </source>
</evidence>
<dbReference type="InterPro" id="IPR001932">
    <property type="entry name" value="PPM-type_phosphatase-like_dom"/>
</dbReference>
<feature type="domain" description="PPM-type phosphatase" evidence="3">
    <location>
        <begin position="180"/>
        <end position="391"/>
    </location>
</feature>
<evidence type="ECO:0000259" key="2">
    <source>
        <dbReference type="SMART" id="SM00065"/>
    </source>
</evidence>
<dbReference type="InterPro" id="IPR029016">
    <property type="entry name" value="GAF-like_dom_sf"/>
</dbReference>
<evidence type="ECO:0000256" key="1">
    <source>
        <dbReference type="SAM" id="MobiDB-lite"/>
    </source>
</evidence>
<evidence type="ECO:0000259" key="3">
    <source>
        <dbReference type="SMART" id="SM00331"/>
    </source>
</evidence>
<dbReference type="RefSeq" id="WP_204797331.1">
    <property type="nucleotide sequence ID" value="NZ_JACDTV010000016.1"/>
</dbReference>
<dbReference type="SMART" id="SM00065">
    <property type="entry name" value="GAF"/>
    <property type="match status" value="1"/>
</dbReference>
<evidence type="ECO:0008006" key="6">
    <source>
        <dbReference type="Google" id="ProtNLM"/>
    </source>
</evidence>
<dbReference type="SUPFAM" id="SSF55781">
    <property type="entry name" value="GAF domain-like"/>
    <property type="match status" value="1"/>
</dbReference>
<evidence type="ECO:0000313" key="4">
    <source>
        <dbReference type="EMBL" id="MBM7510334.1"/>
    </source>
</evidence>
<feature type="domain" description="GAF" evidence="2">
    <location>
        <begin position="25"/>
        <end position="166"/>
    </location>
</feature>
<reference evidence="4 5" key="1">
    <citation type="submission" date="2021-01" db="EMBL/GenBank/DDBJ databases">
        <title>Sequencing the genomes of 1000 actinobacteria strains.</title>
        <authorList>
            <person name="Klenk H.-P."/>
        </authorList>
    </citation>
    <scope>NUCLEOTIDE SEQUENCE [LARGE SCALE GENOMIC DNA]</scope>
    <source>
        <strain evidence="4 5">DSM 18239</strain>
    </source>
</reference>
<dbReference type="InterPro" id="IPR003018">
    <property type="entry name" value="GAF"/>
</dbReference>
<dbReference type="PANTHER" id="PTHR43102:SF2">
    <property type="entry name" value="GAF DOMAIN-CONTAINING PROTEIN"/>
    <property type="match status" value="1"/>
</dbReference>
<dbReference type="Gene3D" id="3.30.450.40">
    <property type="match status" value="1"/>
</dbReference>
<protein>
    <recommendedName>
        <fullName evidence="6">PPM-type phosphatase domain-containing protein</fullName>
    </recommendedName>
</protein>
<accession>A0ABS2MGM2</accession>
<name>A0ABS2MGM2_9ACTN</name>
<dbReference type="EMBL" id="JAFBBZ010000001">
    <property type="protein sequence ID" value="MBM7510334.1"/>
    <property type="molecule type" value="Genomic_DNA"/>
</dbReference>
<feature type="compositionally biased region" description="Basic and acidic residues" evidence="1">
    <location>
        <begin position="1"/>
        <end position="15"/>
    </location>
</feature>
<feature type="region of interest" description="Disordered" evidence="1">
    <location>
        <begin position="1"/>
        <end position="24"/>
    </location>
</feature>
<dbReference type="SMART" id="SM00331">
    <property type="entry name" value="PP2C_SIG"/>
    <property type="match status" value="1"/>
</dbReference>
<dbReference type="InterPro" id="IPR036457">
    <property type="entry name" value="PPM-type-like_dom_sf"/>
</dbReference>
<gene>
    <name evidence="4" type="ORF">JOE61_004148</name>
</gene>
<keyword evidence="5" id="KW-1185">Reference proteome</keyword>
<dbReference type="PANTHER" id="PTHR43102">
    <property type="entry name" value="SLR1143 PROTEIN"/>
    <property type="match status" value="1"/>
</dbReference>
<dbReference type="Pfam" id="PF07228">
    <property type="entry name" value="SpoIIE"/>
    <property type="match status" value="1"/>
</dbReference>